<dbReference type="AlphaFoldDB" id="A0AAV5WYL9"/>
<keyword evidence="6" id="KW-1185">Reference proteome</keyword>
<sequence length="87" mass="9035">TNTLYFNLMTQQCPKTCNRCSGSGTTSAPTANCLDKLNPSTGVSDCPARSYLCTNSAYFTLMTEQCPRTCNRCTGAGTGTGTGTGTG</sequence>
<name>A0AAV5WYL9_9BILA</name>
<dbReference type="PANTHER" id="PTHR46219">
    <property type="entry name" value="PROTEIN CBG11138"/>
    <property type="match status" value="1"/>
</dbReference>
<keyword evidence="2" id="KW-1015">Disulfide bond</keyword>
<dbReference type="Gene3D" id="1.10.10.1940">
    <property type="match status" value="2"/>
</dbReference>
<dbReference type="InterPro" id="IPR003582">
    <property type="entry name" value="ShKT_dom"/>
</dbReference>
<dbReference type="Proteomes" id="UP001432322">
    <property type="component" value="Unassembled WGS sequence"/>
</dbReference>
<evidence type="ECO:0000313" key="5">
    <source>
        <dbReference type="EMBL" id="GMT35730.1"/>
    </source>
</evidence>
<feature type="domain" description="ShKT" evidence="4">
    <location>
        <begin position="1"/>
        <end position="20"/>
    </location>
</feature>
<protein>
    <recommendedName>
        <fullName evidence="4">ShKT domain-containing protein</fullName>
    </recommendedName>
</protein>
<keyword evidence="1" id="KW-0732">Signal</keyword>
<feature type="non-terminal residue" evidence="5">
    <location>
        <position position="87"/>
    </location>
</feature>
<gene>
    <name evidence="5" type="ORF">PFISCL1PPCAC_27027</name>
</gene>
<proteinExistence type="predicted"/>
<dbReference type="PROSITE" id="PS51670">
    <property type="entry name" value="SHKT"/>
    <property type="match status" value="2"/>
</dbReference>
<evidence type="ECO:0000259" key="4">
    <source>
        <dbReference type="PROSITE" id="PS51670"/>
    </source>
</evidence>
<evidence type="ECO:0000313" key="6">
    <source>
        <dbReference type="Proteomes" id="UP001432322"/>
    </source>
</evidence>
<dbReference type="Pfam" id="PF01549">
    <property type="entry name" value="ShK"/>
    <property type="match status" value="2"/>
</dbReference>
<dbReference type="FunFam" id="1.10.10.1940:FF:000002">
    <property type="entry name" value="PHAryngeal gland Toxin-related"/>
    <property type="match status" value="1"/>
</dbReference>
<feature type="non-terminal residue" evidence="5">
    <location>
        <position position="1"/>
    </location>
</feature>
<feature type="domain" description="ShKT" evidence="4">
    <location>
        <begin position="33"/>
        <end position="73"/>
    </location>
</feature>
<dbReference type="EMBL" id="BTSY01000007">
    <property type="protein sequence ID" value="GMT35730.1"/>
    <property type="molecule type" value="Genomic_DNA"/>
</dbReference>
<evidence type="ECO:0000256" key="1">
    <source>
        <dbReference type="ARBA" id="ARBA00022729"/>
    </source>
</evidence>
<comment type="caution">
    <text evidence="3">Lacks conserved residue(s) required for the propagation of feature annotation.</text>
</comment>
<evidence type="ECO:0000256" key="2">
    <source>
        <dbReference type="ARBA" id="ARBA00023157"/>
    </source>
</evidence>
<reference evidence="5" key="1">
    <citation type="submission" date="2023-10" db="EMBL/GenBank/DDBJ databases">
        <title>Genome assembly of Pristionchus species.</title>
        <authorList>
            <person name="Yoshida K."/>
            <person name="Sommer R.J."/>
        </authorList>
    </citation>
    <scope>NUCLEOTIDE SEQUENCE</scope>
    <source>
        <strain evidence="5">RS5133</strain>
    </source>
</reference>
<dbReference type="PANTHER" id="PTHR46219:SF5">
    <property type="entry name" value="SHKT DOMAIN-CONTAINING PROTEIN"/>
    <property type="match status" value="1"/>
</dbReference>
<evidence type="ECO:0000256" key="3">
    <source>
        <dbReference type="PROSITE-ProRule" id="PRU01005"/>
    </source>
</evidence>
<comment type="caution">
    <text evidence="5">The sequence shown here is derived from an EMBL/GenBank/DDBJ whole genome shotgun (WGS) entry which is preliminary data.</text>
</comment>
<organism evidence="5 6">
    <name type="scientific">Pristionchus fissidentatus</name>
    <dbReference type="NCBI Taxonomy" id="1538716"/>
    <lineage>
        <taxon>Eukaryota</taxon>
        <taxon>Metazoa</taxon>
        <taxon>Ecdysozoa</taxon>
        <taxon>Nematoda</taxon>
        <taxon>Chromadorea</taxon>
        <taxon>Rhabditida</taxon>
        <taxon>Rhabditina</taxon>
        <taxon>Diplogasteromorpha</taxon>
        <taxon>Diplogasteroidea</taxon>
        <taxon>Neodiplogasteridae</taxon>
        <taxon>Pristionchus</taxon>
    </lineage>
</organism>
<accession>A0AAV5WYL9</accession>
<dbReference type="SMART" id="SM00254">
    <property type="entry name" value="ShKT"/>
    <property type="match status" value="1"/>
</dbReference>